<proteinExistence type="inferred from homology"/>
<evidence type="ECO:0000256" key="1">
    <source>
        <dbReference type="ARBA" id="ARBA00004236"/>
    </source>
</evidence>
<evidence type="ECO:0000256" key="2">
    <source>
        <dbReference type="ARBA" id="ARBA00007531"/>
    </source>
</evidence>
<feature type="transmembrane region" description="Helical" evidence="7">
    <location>
        <begin position="6"/>
        <end position="26"/>
    </location>
</feature>
<dbReference type="Proteomes" id="UP000465361">
    <property type="component" value="Unassembled WGS sequence"/>
</dbReference>
<comment type="subcellular location">
    <subcellularLocation>
        <location evidence="1">Cell membrane</location>
    </subcellularLocation>
</comment>
<dbReference type="Gene3D" id="2.60.40.2880">
    <property type="entry name" value="MmpS1-5, C-terminal soluble domain"/>
    <property type="match status" value="1"/>
</dbReference>
<dbReference type="GO" id="GO:0005886">
    <property type="term" value="C:plasma membrane"/>
    <property type="evidence" value="ECO:0007669"/>
    <property type="project" value="UniProtKB-SubCell"/>
</dbReference>
<name>A0A7I9XW74_9MYCO</name>
<dbReference type="InterPro" id="IPR038468">
    <property type="entry name" value="MmpS_C"/>
</dbReference>
<dbReference type="AlphaFoldDB" id="A0A7I9XW74"/>
<comment type="similarity">
    <text evidence="2">Belongs to the MmpS family.</text>
</comment>
<evidence type="ECO:0000256" key="5">
    <source>
        <dbReference type="ARBA" id="ARBA00022989"/>
    </source>
</evidence>
<evidence type="ECO:0000313" key="8">
    <source>
        <dbReference type="EMBL" id="GFG74026.1"/>
    </source>
</evidence>
<evidence type="ECO:0000256" key="7">
    <source>
        <dbReference type="SAM" id="Phobius"/>
    </source>
</evidence>
<evidence type="ECO:0000256" key="3">
    <source>
        <dbReference type="ARBA" id="ARBA00022475"/>
    </source>
</evidence>
<comment type="caution">
    <text evidence="8">The sequence shown here is derived from an EMBL/GenBank/DDBJ whole genome shotgun (WGS) entry which is preliminary data.</text>
</comment>
<protein>
    <submittedName>
        <fullName evidence="8">Membrane protein</fullName>
    </submittedName>
</protein>
<organism evidence="8 9">
    <name type="scientific">Mycobacterium botniense</name>
    <dbReference type="NCBI Taxonomy" id="84962"/>
    <lineage>
        <taxon>Bacteria</taxon>
        <taxon>Bacillati</taxon>
        <taxon>Actinomycetota</taxon>
        <taxon>Actinomycetes</taxon>
        <taxon>Mycobacteriales</taxon>
        <taxon>Mycobacteriaceae</taxon>
        <taxon>Mycobacterium</taxon>
    </lineage>
</organism>
<evidence type="ECO:0000256" key="6">
    <source>
        <dbReference type="ARBA" id="ARBA00023136"/>
    </source>
</evidence>
<keyword evidence="5 7" id="KW-1133">Transmembrane helix</keyword>
<reference evidence="8 9" key="1">
    <citation type="journal article" date="2019" name="Emerg. Microbes Infect.">
        <title>Comprehensive subspecies identification of 175 nontuberculous mycobacteria species based on 7547 genomic profiles.</title>
        <authorList>
            <person name="Matsumoto Y."/>
            <person name="Kinjo T."/>
            <person name="Motooka D."/>
            <person name="Nabeya D."/>
            <person name="Jung N."/>
            <person name="Uechi K."/>
            <person name="Horii T."/>
            <person name="Iida T."/>
            <person name="Fujita J."/>
            <person name="Nakamura S."/>
        </authorList>
    </citation>
    <scope>NUCLEOTIDE SEQUENCE [LARGE SCALE GENOMIC DNA]</scope>
    <source>
        <strain evidence="8 9">JCM 17322</strain>
    </source>
</reference>
<evidence type="ECO:0000313" key="9">
    <source>
        <dbReference type="Proteomes" id="UP000465361"/>
    </source>
</evidence>
<dbReference type="EMBL" id="BLKW01000002">
    <property type="protein sequence ID" value="GFG74026.1"/>
    <property type="molecule type" value="Genomic_DNA"/>
</dbReference>
<accession>A0A7I9XW74</accession>
<dbReference type="InterPro" id="IPR008693">
    <property type="entry name" value="MmpS"/>
</dbReference>
<evidence type="ECO:0000256" key="4">
    <source>
        <dbReference type="ARBA" id="ARBA00022692"/>
    </source>
</evidence>
<dbReference type="Pfam" id="PF05423">
    <property type="entry name" value="Mycobact_memb"/>
    <property type="match status" value="1"/>
</dbReference>
<keyword evidence="3" id="KW-1003">Cell membrane</keyword>
<sequence>MLGVLKRMWIPLVIAAVVMVGGFVAYRLHGIFGSHRLSAAGQVESIVPINVKRVTYEIFGPAGTAGYVTYLDENAQPHGANFTSLPWSHTLTTTLPGVFAAVVAQGNSDTIGCRIVVDGRLKDEQSTTILNAQTFCLDKAA</sequence>
<keyword evidence="6 7" id="KW-0472">Membrane</keyword>
<keyword evidence="4 7" id="KW-0812">Transmembrane</keyword>
<keyword evidence="9" id="KW-1185">Reference proteome</keyword>
<dbReference type="RefSeq" id="WP_163755463.1">
    <property type="nucleotide sequence ID" value="NZ_BLKW01000002.1"/>
</dbReference>
<gene>
    <name evidence="8" type="primary">mmpS6_2</name>
    <name evidence="8" type="ORF">MBOT_13910</name>
</gene>